<dbReference type="VEuPathDB" id="AmoebaDB:NfTy_057010"/>
<dbReference type="GeneID" id="68109944"/>
<reference evidence="1 2" key="1">
    <citation type="journal article" date="2019" name="Sci. Rep.">
        <title>Nanopore sequencing improves the draft genome of the human pathogenic amoeba Naegleria fowleri.</title>
        <authorList>
            <person name="Liechti N."/>
            <person name="Schurch N."/>
            <person name="Bruggmann R."/>
            <person name="Wittwer M."/>
        </authorList>
    </citation>
    <scope>NUCLEOTIDE SEQUENCE [LARGE SCALE GENOMIC DNA]</scope>
    <source>
        <strain evidence="1 2">ATCC 30894</strain>
    </source>
</reference>
<accession>A0A6A5BUX0</accession>
<keyword evidence="2" id="KW-1185">Reference proteome</keyword>
<proteinExistence type="predicted"/>
<dbReference type="VEuPathDB" id="AmoebaDB:FDP41_002726"/>
<comment type="caution">
    <text evidence="1">The sequence shown here is derived from an EMBL/GenBank/DDBJ whole genome shotgun (WGS) entry which is preliminary data.</text>
</comment>
<evidence type="ECO:0000313" key="1">
    <source>
        <dbReference type="EMBL" id="KAF0978211.1"/>
    </source>
</evidence>
<organism evidence="1 2">
    <name type="scientific">Naegleria fowleri</name>
    <name type="common">Brain eating amoeba</name>
    <dbReference type="NCBI Taxonomy" id="5763"/>
    <lineage>
        <taxon>Eukaryota</taxon>
        <taxon>Discoba</taxon>
        <taxon>Heterolobosea</taxon>
        <taxon>Tetramitia</taxon>
        <taxon>Eutetramitia</taxon>
        <taxon>Vahlkampfiidae</taxon>
        <taxon>Naegleria</taxon>
    </lineage>
</organism>
<name>A0A6A5BUX0_NAEFO</name>
<sequence length="183" mass="20826">MKDVSFQTKPSWNLDTKSYGNASSSVPKFQKVEKPLTRKMLGVLKKNGLAEKQKYPEQELEPNTVLMDGHIIKNCHPCFLDVIRSWDSKKMEHLLSQPVNASNYIVPIEDNCTVAEFLKNQQNYCGRRKFTFPCVMDIFVTLPMTHTFQSVDNVSTGIIGIVIIAIDALMDKPFHDVNTVDFL</sequence>
<dbReference type="Proteomes" id="UP000444721">
    <property type="component" value="Unassembled WGS sequence"/>
</dbReference>
<dbReference type="VEuPathDB" id="AmoebaDB:NF0061880"/>
<dbReference type="AlphaFoldDB" id="A0A6A5BUX0"/>
<gene>
    <name evidence="1" type="ORF">FDP41_002726</name>
</gene>
<dbReference type="RefSeq" id="XP_044562924.1">
    <property type="nucleotide sequence ID" value="XM_044705952.1"/>
</dbReference>
<protein>
    <submittedName>
        <fullName evidence="1">Uncharacterized protein</fullName>
    </submittedName>
</protein>
<evidence type="ECO:0000313" key="2">
    <source>
        <dbReference type="Proteomes" id="UP000444721"/>
    </source>
</evidence>
<dbReference type="EMBL" id="VFQX01000030">
    <property type="protein sequence ID" value="KAF0978211.1"/>
    <property type="molecule type" value="Genomic_DNA"/>
</dbReference>